<feature type="compositionally biased region" description="Gly residues" evidence="1">
    <location>
        <begin position="669"/>
        <end position="679"/>
    </location>
</feature>
<accession>A0A4S2MN05</accession>
<dbReference type="InParanoid" id="A0A4S2MN05"/>
<keyword evidence="3" id="KW-1185">Reference proteome</keyword>
<name>A0A4S2MN05_9PEZI</name>
<dbReference type="Proteomes" id="UP000298138">
    <property type="component" value="Unassembled WGS sequence"/>
</dbReference>
<evidence type="ECO:0000313" key="2">
    <source>
        <dbReference type="EMBL" id="TGZ78355.1"/>
    </source>
</evidence>
<organism evidence="2 3">
    <name type="scientific">Ascodesmis nigricans</name>
    <dbReference type="NCBI Taxonomy" id="341454"/>
    <lineage>
        <taxon>Eukaryota</taxon>
        <taxon>Fungi</taxon>
        <taxon>Dikarya</taxon>
        <taxon>Ascomycota</taxon>
        <taxon>Pezizomycotina</taxon>
        <taxon>Pezizomycetes</taxon>
        <taxon>Pezizales</taxon>
        <taxon>Ascodesmidaceae</taxon>
        <taxon>Ascodesmis</taxon>
    </lineage>
</organism>
<protein>
    <submittedName>
        <fullName evidence="2">Uncharacterized protein</fullName>
    </submittedName>
</protein>
<gene>
    <name evidence="2" type="ORF">EX30DRAFT_351096</name>
</gene>
<evidence type="ECO:0000313" key="3">
    <source>
        <dbReference type="Proteomes" id="UP000298138"/>
    </source>
</evidence>
<dbReference type="EMBL" id="ML220142">
    <property type="protein sequence ID" value="TGZ78355.1"/>
    <property type="molecule type" value="Genomic_DNA"/>
</dbReference>
<feature type="region of interest" description="Disordered" evidence="1">
    <location>
        <begin position="667"/>
        <end position="698"/>
    </location>
</feature>
<reference evidence="2 3" key="1">
    <citation type="submission" date="2019-04" db="EMBL/GenBank/DDBJ databases">
        <title>Comparative genomics and transcriptomics to analyze fruiting body development in filamentous ascomycetes.</title>
        <authorList>
            <consortium name="DOE Joint Genome Institute"/>
            <person name="Lutkenhaus R."/>
            <person name="Traeger S."/>
            <person name="Breuer J."/>
            <person name="Kuo A."/>
            <person name="Lipzen A."/>
            <person name="Pangilinan J."/>
            <person name="Dilworth D."/>
            <person name="Sandor L."/>
            <person name="Poggeler S."/>
            <person name="Barry K."/>
            <person name="Grigoriev I.V."/>
            <person name="Nowrousian M."/>
        </authorList>
    </citation>
    <scope>NUCLEOTIDE SEQUENCE [LARGE SCALE GENOMIC DNA]</scope>
    <source>
        <strain evidence="2 3">CBS 389.68</strain>
    </source>
</reference>
<evidence type="ECO:0000256" key="1">
    <source>
        <dbReference type="SAM" id="MobiDB-lite"/>
    </source>
</evidence>
<dbReference type="AlphaFoldDB" id="A0A4S2MN05"/>
<proteinExistence type="predicted"/>
<sequence length="698" mass="77445">MFHALTNRVKSLLGLLYSPMSSTHTTNTTFLPSTPATILGTTISPTPNSLPLPSSAPPATGLTTITTWTNLLTTTLNHYLPHTPHILQAAAKRTLRLHARTSASAKTITDVKRRNPIIGALDGPYVYSFREAGVDGSNHHRRHRDVDHLDPRIHDDADFGKGCDEDDYNDGYNQQQQKKTWMADIDDRTMLFIAPPPSDASTTTSSTDREEMGAWSDVQEEEFDEFEEFERNVLGVVRDERGGDKMEGWTQWLPRWVPVFGRGKIPGEETEEEDGKKEEDITGYLGGLERRQHEDWEWVIGCEERLLPRETDNDPENEWEFMPIPTQIPNNGLSAFANNIIPGPRAPRMIGTFTEWAESWDWRKEGETLVEEESWKVDSDLENLDLMEFDDDDDNDDDSLDGEVTDAMSLSLFLGYEKVEYNNIGRVRRLRDLISLPDPDDLPFALPSKDTDRQDMYSELDTMDETLVDSVELTFPFALSTTSPTSTTLTSPPSTAGSEISLLPDREIGAENLPITSPPRILQELATLDTSFHLPPLQTPQTPVSTEPTSFYALLSPPTTPQRATSPFRTFEPIAIPNPPPSPASSSSSSSCLDEDFDTFSDLLTPPYLGATIPLTPPRQMTSDLPLTPVSGSRTHICACPSPADCAEAEETEYDDDGVWREVRAMIRGGSGGGKTKVGGEGEEDGGGEVLGKVRVKR</sequence>